<dbReference type="AlphaFoldDB" id="A0A182IZ01"/>
<dbReference type="EnsemblMetazoa" id="AATE008213-RA">
    <property type="protein sequence ID" value="AATE008213-PA.1"/>
    <property type="gene ID" value="AATE008213"/>
</dbReference>
<dbReference type="VEuPathDB" id="VectorBase:AATE008213"/>
<reference evidence="4" key="1">
    <citation type="submission" date="2022-08" db="UniProtKB">
        <authorList>
            <consortium name="EnsemblMetazoa"/>
        </authorList>
    </citation>
    <scope>IDENTIFICATION</scope>
    <source>
        <strain evidence="4">EBRO</strain>
    </source>
</reference>
<sequence length="396" mass="46687">MAENSVKRNSLLNGSEMVQHHTSTYEVHSQFNRLVSLDELDETRQNDLSRMQEELRRMLTQERVNKTGSISEGIWEEDHHRVRITRVEGKWQTYGYEDSTGKYVDCHEALFLMEMNRLMVKWNDVMVSIEQGYSLFLGQPNSLTMEQYQVYSVLNRASYYVLRYDPARQYRTEVNDLPSAEERCVWGNLYEMLHQPNPRETSDTRANTKLYETVRRSMRKYNNLITKPSAVKDQEDDGGDAKEPVHKRNKLEFHKLPAEHDCFNMIERFRRIFDRFDIVRSMTEEHRESFEDQHGSNQAADPGSLQLVFDLFAPESQSFKKTNPPLPIARIIVRRSSETMPYFRELQDVYYRQSQRVPLMLMLVSDSLSVHCFLYDMTRVARNIITLPKDSSCSSK</sequence>
<protein>
    <recommendedName>
        <fullName evidence="3">tRNA-splicing endonuclease subunit Sen54 N-terminal domain-containing protein</fullName>
    </recommendedName>
</protein>
<evidence type="ECO:0000256" key="1">
    <source>
        <dbReference type="ARBA" id="ARBA00005736"/>
    </source>
</evidence>
<dbReference type="PANTHER" id="PTHR21027">
    <property type="entry name" value="TRNA-SPLICING ENDONUCLEASE SUBUNIT SEN54"/>
    <property type="match status" value="1"/>
</dbReference>
<dbReference type="Pfam" id="PF12928">
    <property type="entry name" value="tRNA_int_end_N2"/>
    <property type="match status" value="1"/>
</dbReference>
<dbReference type="InterPro" id="IPR024337">
    <property type="entry name" value="tRNA_splic_suSen54"/>
</dbReference>
<dbReference type="GO" id="GO:0000379">
    <property type="term" value="P:tRNA-type intron splice site recognition and cleavage"/>
    <property type="evidence" value="ECO:0007669"/>
    <property type="project" value="TreeGrafter"/>
</dbReference>
<comment type="similarity">
    <text evidence="1">Belongs to the SEN54 family.</text>
</comment>
<dbReference type="GO" id="GO:0000214">
    <property type="term" value="C:tRNA-intron endonuclease complex"/>
    <property type="evidence" value="ECO:0007669"/>
    <property type="project" value="TreeGrafter"/>
</dbReference>
<accession>A0A182IZ01</accession>
<dbReference type="STRING" id="41427.A0A182IZ01"/>
<keyword evidence="2" id="KW-0819">tRNA processing</keyword>
<dbReference type="PANTHER" id="PTHR21027:SF1">
    <property type="entry name" value="TRNA-SPLICING ENDONUCLEASE SUBUNIT SEN54"/>
    <property type="match status" value="1"/>
</dbReference>
<name>A0A182IZ01_ANOAO</name>
<organism evidence="4">
    <name type="scientific">Anopheles atroparvus</name>
    <name type="common">European mosquito</name>
    <dbReference type="NCBI Taxonomy" id="41427"/>
    <lineage>
        <taxon>Eukaryota</taxon>
        <taxon>Metazoa</taxon>
        <taxon>Ecdysozoa</taxon>
        <taxon>Arthropoda</taxon>
        <taxon>Hexapoda</taxon>
        <taxon>Insecta</taxon>
        <taxon>Pterygota</taxon>
        <taxon>Neoptera</taxon>
        <taxon>Endopterygota</taxon>
        <taxon>Diptera</taxon>
        <taxon>Nematocera</taxon>
        <taxon>Culicoidea</taxon>
        <taxon>Culicidae</taxon>
        <taxon>Anophelinae</taxon>
        <taxon>Anopheles</taxon>
    </lineage>
</organism>
<evidence type="ECO:0000256" key="2">
    <source>
        <dbReference type="ARBA" id="ARBA00022694"/>
    </source>
</evidence>
<evidence type="ECO:0000259" key="3">
    <source>
        <dbReference type="Pfam" id="PF12928"/>
    </source>
</evidence>
<dbReference type="InterPro" id="IPR024336">
    <property type="entry name" value="tRNA_splic_suSen54_N"/>
</dbReference>
<feature type="domain" description="tRNA-splicing endonuclease subunit Sen54 N-terminal" evidence="3">
    <location>
        <begin position="58"/>
        <end position="122"/>
    </location>
</feature>
<proteinExistence type="inferred from homology"/>
<evidence type="ECO:0000313" key="4">
    <source>
        <dbReference type="EnsemblMetazoa" id="AATE008213-PA.1"/>
    </source>
</evidence>